<dbReference type="PROSITE" id="PS51294">
    <property type="entry name" value="HTH_MYB"/>
    <property type="match status" value="1"/>
</dbReference>
<dbReference type="SUPFAM" id="SSF46689">
    <property type="entry name" value="Homeodomain-like"/>
    <property type="match status" value="2"/>
</dbReference>
<evidence type="ECO:0000256" key="4">
    <source>
        <dbReference type="ARBA" id="ARBA00023242"/>
    </source>
</evidence>
<dbReference type="Pfam" id="PF16495">
    <property type="entry name" value="SWIRM-assoc_1"/>
    <property type="match status" value="1"/>
</dbReference>
<dbReference type="EMBL" id="SBIQ01000003">
    <property type="protein sequence ID" value="KAF7684712.1"/>
    <property type="molecule type" value="Genomic_DNA"/>
</dbReference>
<dbReference type="InterPro" id="IPR009057">
    <property type="entry name" value="Homeodomain-like_sf"/>
</dbReference>
<dbReference type="SMART" id="SM00717">
    <property type="entry name" value="SANT"/>
    <property type="match status" value="1"/>
</dbReference>
<dbReference type="InterPro" id="IPR007526">
    <property type="entry name" value="SWIRM"/>
</dbReference>
<comment type="caution">
    <text evidence="10">The sequence shown here is derived from an EMBL/GenBank/DDBJ whole genome shotgun (WGS) entry which is preliminary data.</text>
</comment>
<dbReference type="PROSITE" id="PS50090">
    <property type="entry name" value="MYB_LIKE"/>
    <property type="match status" value="1"/>
</dbReference>
<evidence type="ECO:0000259" key="7">
    <source>
        <dbReference type="PROSITE" id="PS50934"/>
    </source>
</evidence>
<dbReference type="PROSITE" id="PS50934">
    <property type="entry name" value="SWIRM"/>
    <property type="match status" value="1"/>
</dbReference>
<feature type="domain" description="SANT" evidence="8">
    <location>
        <begin position="238"/>
        <end position="289"/>
    </location>
</feature>
<organism evidence="10 11">
    <name type="scientific">Astathelohania contejeani</name>
    <dbReference type="NCBI Taxonomy" id="164912"/>
    <lineage>
        <taxon>Eukaryota</taxon>
        <taxon>Fungi</taxon>
        <taxon>Fungi incertae sedis</taxon>
        <taxon>Microsporidia</taxon>
        <taxon>Astathelohaniidae</taxon>
        <taxon>Astathelohania</taxon>
    </lineage>
</organism>
<gene>
    <name evidence="10" type="primary">ssr2</name>
    <name evidence="10" type="ORF">TCON_0086</name>
</gene>
<dbReference type="PANTHER" id="PTHR12802">
    <property type="entry name" value="SWI/SNF COMPLEX-RELATED"/>
    <property type="match status" value="1"/>
</dbReference>
<feature type="coiled-coil region" evidence="5">
    <location>
        <begin position="395"/>
        <end position="429"/>
    </location>
</feature>
<dbReference type="InterPro" id="IPR017884">
    <property type="entry name" value="SANT_dom"/>
</dbReference>
<evidence type="ECO:0000259" key="8">
    <source>
        <dbReference type="PROSITE" id="PS51293"/>
    </source>
</evidence>
<dbReference type="CDD" id="cd00167">
    <property type="entry name" value="SANT"/>
    <property type="match status" value="1"/>
</dbReference>
<keyword evidence="3" id="KW-0804">Transcription</keyword>
<evidence type="ECO:0000256" key="5">
    <source>
        <dbReference type="SAM" id="Coils"/>
    </source>
</evidence>
<dbReference type="Gene3D" id="1.10.10.10">
    <property type="entry name" value="Winged helix-like DNA-binding domain superfamily/Winged helix DNA-binding domain"/>
    <property type="match status" value="1"/>
</dbReference>
<dbReference type="InterPro" id="IPR017930">
    <property type="entry name" value="Myb_dom"/>
</dbReference>
<feature type="domain" description="Myb-like" evidence="6">
    <location>
        <begin position="235"/>
        <end position="285"/>
    </location>
</feature>
<dbReference type="InterPro" id="IPR032451">
    <property type="entry name" value="SMARCC_C"/>
</dbReference>
<dbReference type="InterPro" id="IPR001005">
    <property type="entry name" value="SANT/Myb"/>
</dbReference>
<evidence type="ECO:0000259" key="6">
    <source>
        <dbReference type="PROSITE" id="PS50090"/>
    </source>
</evidence>
<evidence type="ECO:0000259" key="9">
    <source>
        <dbReference type="PROSITE" id="PS51294"/>
    </source>
</evidence>
<keyword evidence="11" id="KW-1185">Reference proteome</keyword>
<proteinExistence type="predicted"/>
<reference evidence="10 11" key="1">
    <citation type="submission" date="2019-01" db="EMBL/GenBank/DDBJ databases">
        <title>Genomes sequencing and comparative genomics of infectious freshwater microsporidia, Cucumispora dikerogammari and Thelohania contejeani.</title>
        <authorList>
            <person name="Cormier A."/>
            <person name="Giraud I."/>
            <person name="Wattier R."/>
            <person name="Teixeira M."/>
            <person name="Grandjean F."/>
            <person name="Rigaud T."/>
            <person name="Cordaux R."/>
        </authorList>
    </citation>
    <scope>NUCLEOTIDE SEQUENCE [LARGE SCALE GENOMIC DNA]</scope>
    <source>
        <strain evidence="10">T1</strain>
        <tissue evidence="10">Spores</tissue>
    </source>
</reference>
<dbReference type="Proteomes" id="UP001516464">
    <property type="component" value="Unassembled WGS sequence"/>
</dbReference>
<evidence type="ECO:0000313" key="10">
    <source>
        <dbReference type="EMBL" id="KAF7684712.1"/>
    </source>
</evidence>
<dbReference type="Gene3D" id="1.10.10.60">
    <property type="entry name" value="Homeodomain-like"/>
    <property type="match status" value="1"/>
</dbReference>
<sequence>MNDKYPCAEEVEFEKLYGEKRSDAQPHVNPKMHNMEYRPTASIQTIPTLIPSYSTWFTPDSISDIERRTFPELLNSSPTSENLYKECRNRIYSIYQASPHKYLGIADIKKQVPCELTLLIKIHGFMEKWGLINYRIEYRRDSSALHKRLRMDAEPIVKRMVGVTEPLTPTPDIEPVPVITCRDSIIPESITCRCNKVVNDNFYFTEEDKVYICENCFKKGNYPSHLTQNDFFKLDKNVIKQVWTKDEELLLLEAIEKYEDNWDKVEQHVKSKTKEQCILHFLKMPIQDRVVNKHLAEMSSAIAPLCASGNPIMSVIAFLCSCVHPRVASEAAKWAIKTYDQGMERMVSTALACSAIKAKEQMDLEDKKIERLMGVLVESLHKKIELKLDDFRLMTEFVEKERMELKNARESYLKEIEELRNYIKGIKNDQLNKEEIN</sequence>
<feature type="domain" description="HTH myb-type" evidence="9">
    <location>
        <begin position="235"/>
        <end position="289"/>
    </location>
</feature>
<accession>A0ABQ7I2J0</accession>
<dbReference type="InterPro" id="IPR036388">
    <property type="entry name" value="WH-like_DNA-bd_sf"/>
</dbReference>
<dbReference type="PANTHER" id="PTHR12802:SF41">
    <property type="entry name" value="BRAHMA ASSOCIATED PROTEIN 155 KDA"/>
    <property type="match status" value="1"/>
</dbReference>
<evidence type="ECO:0000256" key="2">
    <source>
        <dbReference type="ARBA" id="ARBA00023125"/>
    </source>
</evidence>
<keyword evidence="5" id="KW-0175">Coiled coil</keyword>
<keyword evidence="1" id="KW-0805">Transcription regulation</keyword>
<name>A0ABQ7I2J0_9MICR</name>
<dbReference type="Pfam" id="PF00249">
    <property type="entry name" value="Myb_DNA-binding"/>
    <property type="match status" value="1"/>
</dbReference>
<feature type="domain" description="SWIRM" evidence="7">
    <location>
        <begin position="48"/>
        <end position="143"/>
    </location>
</feature>
<evidence type="ECO:0000256" key="3">
    <source>
        <dbReference type="ARBA" id="ARBA00023163"/>
    </source>
</evidence>
<keyword evidence="2" id="KW-0238">DNA-binding</keyword>
<evidence type="ECO:0000256" key="1">
    <source>
        <dbReference type="ARBA" id="ARBA00023015"/>
    </source>
</evidence>
<evidence type="ECO:0000313" key="11">
    <source>
        <dbReference type="Proteomes" id="UP001516464"/>
    </source>
</evidence>
<keyword evidence="4" id="KW-0539">Nucleus</keyword>
<dbReference type="PROSITE" id="PS51293">
    <property type="entry name" value="SANT"/>
    <property type="match status" value="1"/>
</dbReference>
<protein>
    <submittedName>
        <fullName evidence="10">SWI/SNF and RSC complexes subunit ssr2</fullName>
    </submittedName>
</protein>
<dbReference type="Pfam" id="PF04433">
    <property type="entry name" value="SWIRM"/>
    <property type="match status" value="1"/>
</dbReference>